<protein>
    <submittedName>
        <fullName evidence="1">Uncharacterized protein</fullName>
    </submittedName>
</protein>
<name>A0ABV2AG45_9EUKA</name>
<dbReference type="EMBL" id="JBDODL010000061">
    <property type="protein sequence ID" value="MES1918429.1"/>
    <property type="molecule type" value="Genomic_DNA"/>
</dbReference>
<dbReference type="Proteomes" id="UP001439008">
    <property type="component" value="Unassembled WGS sequence"/>
</dbReference>
<accession>A0ABV2AG45</accession>
<reference evidence="1 2" key="1">
    <citation type="journal article" date="2024" name="BMC Biol.">
        <title>Comparative genomics of Ascetosporea gives new insight into the evolutionary basis for animal parasitism in Rhizaria.</title>
        <authorList>
            <person name="Hiltunen Thoren M."/>
            <person name="Onut-Brannstrom I."/>
            <person name="Alfjorden A."/>
            <person name="Peckova H."/>
            <person name="Swords F."/>
            <person name="Hooper C."/>
            <person name="Holzer A.S."/>
            <person name="Bass D."/>
            <person name="Burki F."/>
        </authorList>
    </citation>
    <scope>NUCLEOTIDE SEQUENCE [LARGE SCALE GENOMIC DNA]</scope>
    <source>
        <strain evidence="1">20-A016</strain>
    </source>
</reference>
<sequence length="112" mass="13376">MPIEKSDKNKKSLLQKIFGLYKLDYYKGTDSYFEPYGGLYSDRARELVSNKAQNFTSFDGDRFFWNKEKSKQYFYYFSEYIHCINKYGLENGVCVNKWNRLQNTIPTTIVLN</sequence>
<proteinExistence type="predicted"/>
<gene>
    <name evidence="1" type="ORF">MHBO_000397</name>
</gene>
<evidence type="ECO:0000313" key="1">
    <source>
        <dbReference type="EMBL" id="MES1918429.1"/>
    </source>
</evidence>
<comment type="caution">
    <text evidence="1">The sequence shown here is derived from an EMBL/GenBank/DDBJ whole genome shotgun (WGS) entry which is preliminary data.</text>
</comment>
<evidence type="ECO:0000313" key="2">
    <source>
        <dbReference type="Proteomes" id="UP001439008"/>
    </source>
</evidence>
<organism evidence="1 2">
    <name type="scientific">Bonamia ostreae</name>
    <dbReference type="NCBI Taxonomy" id="126728"/>
    <lineage>
        <taxon>Eukaryota</taxon>
        <taxon>Sar</taxon>
        <taxon>Rhizaria</taxon>
        <taxon>Endomyxa</taxon>
        <taxon>Ascetosporea</taxon>
        <taxon>Haplosporida</taxon>
        <taxon>Bonamia</taxon>
    </lineage>
</organism>
<keyword evidence="2" id="KW-1185">Reference proteome</keyword>